<proteinExistence type="predicted"/>
<sequence length="322" mass="35052">MTARENPVKAFISAAGLVLLGLLMAGAAVEGLVRLATSSQQNYLIEMWRYATLLKRKSTDPAIGHEHVAGASARLQGVDVSINSLGMRGPEPDLQTAGKRKVVIIGDSTAMGWGLPENETLRAQLAAQLGPTAEVLTTGVGNMNMAQIVANWLRHSEKISADAVIVLATARAPALQEAGQAGWLVRHSQAYALLVSFIDIAISNTPGEAGLVAAYKDMWVGGRGRMSMDRALDRLKADQAKKGYQVIVMLVPEPHSFNPYHFHFMTEAMRSESEKRGWTFLDPLPSMQKQPAQQYWVANNDVHPNAKAFLLMADLLRPHLSH</sequence>
<evidence type="ECO:0000313" key="2">
    <source>
        <dbReference type="Proteomes" id="UP001606210"/>
    </source>
</evidence>
<comment type="caution">
    <text evidence="1">The sequence shown here is derived from an EMBL/GenBank/DDBJ whole genome shotgun (WGS) entry which is preliminary data.</text>
</comment>
<dbReference type="EMBL" id="JBIGHV010000012">
    <property type="protein sequence ID" value="MFG6433289.1"/>
    <property type="molecule type" value="Genomic_DNA"/>
</dbReference>
<dbReference type="Gene3D" id="3.40.50.1110">
    <property type="entry name" value="SGNH hydrolase"/>
    <property type="match status" value="1"/>
</dbReference>
<keyword evidence="2" id="KW-1185">Reference proteome</keyword>
<dbReference type="InterPro" id="IPR036514">
    <property type="entry name" value="SGNH_hydro_sf"/>
</dbReference>
<name>A0ABW7F9Q7_9BURK</name>
<gene>
    <name evidence="1" type="ORF">ACG00Y_25505</name>
</gene>
<reference evidence="1 2" key="1">
    <citation type="submission" date="2024-08" db="EMBL/GenBank/DDBJ databases">
        <authorList>
            <person name="Lu H."/>
        </authorList>
    </citation>
    <scope>NUCLEOTIDE SEQUENCE [LARGE SCALE GENOMIC DNA]</scope>
    <source>
        <strain evidence="1 2">LYH14W</strain>
    </source>
</reference>
<organism evidence="1 2">
    <name type="scientific">Pelomonas parva</name>
    <dbReference type="NCBI Taxonomy" id="3299032"/>
    <lineage>
        <taxon>Bacteria</taxon>
        <taxon>Pseudomonadati</taxon>
        <taxon>Pseudomonadota</taxon>
        <taxon>Betaproteobacteria</taxon>
        <taxon>Burkholderiales</taxon>
        <taxon>Sphaerotilaceae</taxon>
        <taxon>Roseateles</taxon>
    </lineage>
</organism>
<dbReference type="SUPFAM" id="SSF52266">
    <property type="entry name" value="SGNH hydrolase"/>
    <property type="match status" value="1"/>
</dbReference>
<evidence type="ECO:0000313" key="1">
    <source>
        <dbReference type="EMBL" id="MFG6433289.1"/>
    </source>
</evidence>
<keyword evidence="1" id="KW-0378">Hydrolase</keyword>
<dbReference type="RefSeq" id="WP_394483873.1">
    <property type="nucleotide sequence ID" value="NZ_JBIGHV010000012.1"/>
</dbReference>
<protein>
    <submittedName>
        <fullName evidence="1">SGNH/GDSL hydrolase family protein</fullName>
    </submittedName>
</protein>
<dbReference type="Proteomes" id="UP001606210">
    <property type="component" value="Unassembled WGS sequence"/>
</dbReference>
<dbReference type="GO" id="GO:0016787">
    <property type="term" value="F:hydrolase activity"/>
    <property type="evidence" value="ECO:0007669"/>
    <property type="project" value="UniProtKB-KW"/>
</dbReference>
<accession>A0ABW7F9Q7</accession>